<dbReference type="Proteomes" id="UP000694390">
    <property type="component" value="Unassembled WGS sequence"/>
</dbReference>
<dbReference type="InterPro" id="IPR003006">
    <property type="entry name" value="Ig/MHC_CS"/>
</dbReference>
<feature type="signal peptide" evidence="11">
    <location>
        <begin position="1"/>
        <end position="19"/>
    </location>
</feature>
<dbReference type="InterPro" id="IPR050208">
    <property type="entry name" value="MHC_class-I_related"/>
</dbReference>
<keyword evidence="9" id="KW-0325">Glycoprotein</keyword>
<evidence type="ECO:0000256" key="7">
    <source>
        <dbReference type="ARBA" id="ARBA00023136"/>
    </source>
</evidence>
<keyword evidence="2" id="KW-0490">MHC I</keyword>
<keyword evidence="3" id="KW-0812">Transmembrane</keyword>
<feature type="domain" description="Ig-like" evidence="12">
    <location>
        <begin position="201"/>
        <end position="287"/>
    </location>
</feature>
<name>A0A8C4YSG1_9SAUR</name>
<dbReference type="InterPro" id="IPR011162">
    <property type="entry name" value="MHC_I/II-like_Ag-recog"/>
</dbReference>
<dbReference type="Pfam" id="PF07654">
    <property type="entry name" value="C1-set"/>
    <property type="match status" value="1"/>
</dbReference>
<evidence type="ECO:0000256" key="4">
    <source>
        <dbReference type="ARBA" id="ARBA00022729"/>
    </source>
</evidence>
<dbReference type="GeneTree" id="ENSGT01120000271828"/>
<feature type="chain" id="PRO_5034994176" description="Ig-like domain-containing protein" evidence="11">
    <location>
        <begin position="20"/>
        <end position="348"/>
    </location>
</feature>
<dbReference type="FunFam" id="3.30.500.10:FF:000001">
    <property type="entry name" value="H-2 class I histocompatibility antigen, alpha chain"/>
    <property type="match status" value="1"/>
</dbReference>
<dbReference type="InterPro" id="IPR013783">
    <property type="entry name" value="Ig-like_fold"/>
</dbReference>
<reference evidence="13" key="2">
    <citation type="submission" date="2025-09" db="UniProtKB">
        <authorList>
            <consortium name="Ensembl"/>
        </authorList>
    </citation>
    <scope>IDENTIFICATION</scope>
</reference>
<dbReference type="GO" id="GO:0042612">
    <property type="term" value="C:MHC class I protein complex"/>
    <property type="evidence" value="ECO:0007669"/>
    <property type="project" value="UniProtKB-KW"/>
</dbReference>
<dbReference type="Pfam" id="PF00129">
    <property type="entry name" value="MHC_I"/>
    <property type="match status" value="1"/>
</dbReference>
<keyword evidence="6" id="KW-1133">Transmembrane helix</keyword>
<dbReference type="AlphaFoldDB" id="A0A8C4YSG1"/>
<proteinExistence type="inferred from homology"/>
<dbReference type="PANTHER" id="PTHR16675:SF242">
    <property type="entry name" value="MAJOR HISTOCOMPATIBILITY COMPLEX CLASS I-RELATED GENE PROTEIN"/>
    <property type="match status" value="1"/>
</dbReference>
<dbReference type="PRINTS" id="PR01638">
    <property type="entry name" value="MHCCLASSI"/>
</dbReference>
<dbReference type="InterPro" id="IPR036179">
    <property type="entry name" value="Ig-like_dom_sf"/>
</dbReference>
<dbReference type="GO" id="GO:0002474">
    <property type="term" value="P:antigen processing and presentation of peptide antigen via MHC class I"/>
    <property type="evidence" value="ECO:0007669"/>
    <property type="project" value="UniProtKB-KW"/>
</dbReference>
<dbReference type="Gene3D" id="3.30.500.10">
    <property type="entry name" value="MHC class I-like antigen recognition-like"/>
    <property type="match status" value="1"/>
</dbReference>
<comment type="similarity">
    <text evidence="10">Belongs to the MHC class I family.</text>
</comment>
<evidence type="ECO:0000256" key="3">
    <source>
        <dbReference type="ARBA" id="ARBA00022692"/>
    </source>
</evidence>
<accession>A0A8C4YSG1</accession>
<evidence type="ECO:0000256" key="1">
    <source>
        <dbReference type="ARBA" id="ARBA00004479"/>
    </source>
</evidence>
<evidence type="ECO:0000256" key="11">
    <source>
        <dbReference type="SAM" id="SignalP"/>
    </source>
</evidence>
<dbReference type="InterPro" id="IPR007110">
    <property type="entry name" value="Ig-like_dom"/>
</dbReference>
<dbReference type="GO" id="GO:0005615">
    <property type="term" value="C:extracellular space"/>
    <property type="evidence" value="ECO:0007669"/>
    <property type="project" value="TreeGrafter"/>
</dbReference>
<keyword evidence="8" id="KW-1015">Disulfide bond</keyword>
<protein>
    <recommendedName>
        <fullName evidence="12">Ig-like domain-containing protein</fullName>
    </recommendedName>
</protein>
<keyword evidence="5" id="KW-0391">Immunity</keyword>
<evidence type="ECO:0000313" key="13">
    <source>
        <dbReference type="Ensembl" id="ENSGEVP00005029810.1"/>
    </source>
</evidence>
<comment type="subcellular location">
    <subcellularLocation>
        <location evidence="1">Membrane</location>
        <topology evidence="1">Single-pass type I membrane protein</topology>
    </subcellularLocation>
</comment>
<dbReference type="Gene3D" id="2.60.40.10">
    <property type="entry name" value="Immunoglobulins"/>
    <property type="match status" value="1"/>
</dbReference>
<dbReference type="PROSITE" id="PS00290">
    <property type="entry name" value="IG_MHC"/>
    <property type="match status" value="1"/>
</dbReference>
<dbReference type="OrthoDB" id="8936120at2759"/>
<evidence type="ECO:0000313" key="14">
    <source>
        <dbReference type="Proteomes" id="UP000694390"/>
    </source>
</evidence>
<dbReference type="SUPFAM" id="SSF54452">
    <property type="entry name" value="MHC antigen-recognition domain"/>
    <property type="match status" value="1"/>
</dbReference>
<dbReference type="PROSITE" id="PS50835">
    <property type="entry name" value="IG_LIKE"/>
    <property type="match status" value="1"/>
</dbReference>
<sequence length="348" mass="39133">LTIILGIFWGGFLWSCGSGGWHSLQYFLTAVSESGPGVPEFTVAGYVDGQRFVEYDSETQQMQARAPWMQETEPEVWERENRVHKVRQACFRGKVRSHMHLYNQSRGFHIFQYAYGCEIWADGSTGGFRRFGYDGGDFLIYDAARHRWEAPAREAEATQRRWNGDPVALQYYRHFLERECVEALRRYLQLGRGALARQERPAVRVTGRDAPGGPTTLCCRAHGFYPRDIALSWLRKGESREQETWRGGVLPNGDGTYHAWATVELDPRERGLYRCHVEHESLAQPLVAVWGEAGGRGIVGGISGGGYGALPGEQGSGGGGLVRFPSALVLSPSQSCRPSRCWSRRWRA</sequence>
<keyword evidence="4 11" id="KW-0732">Signal</keyword>
<dbReference type="GO" id="GO:0009897">
    <property type="term" value="C:external side of plasma membrane"/>
    <property type="evidence" value="ECO:0007669"/>
    <property type="project" value="TreeGrafter"/>
</dbReference>
<dbReference type="SMART" id="SM00407">
    <property type="entry name" value="IGc1"/>
    <property type="match status" value="1"/>
</dbReference>
<dbReference type="InterPro" id="IPR003597">
    <property type="entry name" value="Ig_C1-set"/>
</dbReference>
<evidence type="ECO:0000256" key="9">
    <source>
        <dbReference type="ARBA" id="ARBA00023180"/>
    </source>
</evidence>
<dbReference type="Ensembl" id="ENSGEVT00005031303.1">
    <property type="protein sequence ID" value="ENSGEVP00005029810.1"/>
    <property type="gene ID" value="ENSGEVG00005020810.1"/>
</dbReference>
<dbReference type="InterPro" id="IPR011161">
    <property type="entry name" value="MHC_I-like_Ag-recog"/>
</dbReference>
<evidence type="ECO:0000256" key="10">
    <source>
        <dbReference type="RuleBase" id="RU004439"/>
    </source>
</evidence>
<dbReference type="InterPro" id="IPR037055">
    <property type="entry name" value="MHC_I-like_Ag-recog_sf"/>
</dbReference>
<dbReference type="GO" id="GO:0006955">
    <property type="term" value="P:immune response"/>
    <property type="evidence" value="ECO:0007669"/>
    <property type="project" value="TreeGrafter"/>
</dbReference>
<dbReference type="InterPro" id="IPR001039">
    <property type="entry name" value="MHC_I_a_a1/a2"/>
</dbReference>
<evidence type="ECO:0000256" key="8">
    <source>
        <dbReference type="ARBA" id="ARBA00023157"/>
    </source>
</evidence>
<evidence type="ECO:0000256" key="6">
    <source>
        <dbReference type="ARBA" id="ARBA00022989"/>
    </source>
</evidence>
<evidence type="ECO:0000256" key="5">
    <source>
        <dbReference type="ARBA" id="ARBA00022859"/>
    </source>
</evidence>
<organism evidence="13 14">
    <name type="scientific">Gopherus evgoodei</name>
    <name type="common">Goodes thornscrub tortoise</name>
    <dbReference type="NCBI Taxonomy" id="1825980"/>
    <lineage>
        <taxon>Eukaryota</taxon>
        <taxon>Metazoa</taxon>
        <taxon>Chordata</taxon>
        <taxon>Craniata</taxon>
        <taxon>Vertebrata</taxon>
        <taxon>Euteleostomi</taxon>
        <taxon>Archelosauria</taxon>
        <taxon>Testudinata</taxon>
        <taxon>Testudines</taxon>
        <taxon>Cryptodira</taxon>
        <taxon>Durocryptodira</taxon>
        <taxon>Testudinoidea</taxon>
        <taxon>Testudinidae</taxon>
        <taxon>Gopherus</taxon>
    </lineage>
</organism>
<keyword evidence="14" id="KW-1185">Reference proteome</keyword>
<evidence type="ECO:0000256" key="2">
    <source>
        <dbReference type="ARBA" id="ARBA00022451"/>
    </source>
</evidence>
<dbReference type="SUPFAM" id="SSF48726">
    <property type="entry name" value="Immunoglobulin"/>
    <property type="match status" value="1"/>
</dbReference>
<reference evidence="13" key="1">
    <citation type="submission" date="2025-08" db="UniProtKB">
        <authorList>
            <consortium name="Ensembl"/>
        </authorList>
    </citation>
    <scope>IDENTIFICATION</scope>
</reference>
<dbReference type="PANTHER" id="PTHR16675">
    <property type="entry name" value="MHC CLASS I-RELATED"/>
    <property type="match status" value="1"/>
</dbReference>
<dbReference type="FunFam" id="2.60.40.10:FF:000204">
    <property type="entry name" value="Major histocompatibility complex, class I-related protein"/>
    <property type="match status" value="1"/>
</dbReference>
<evidence type="ECO:0000259" key="12">
    <source>
        <dbReference type="PROSITE" id="PS50835"/>
    </source>
</evidence>
<keyword evidence="7" id="KW-0472">Membrane</keyword>